<evidence type="ECO:0000256" key="6">
    <source>
        <dbReference type="ARBA" id="ARBA00023136"/>
    </source>
</evidence>
<feature type="domain" description="Thyroglobulin type-1" evidence="14">
    <location>
        <begin position="92"/>
        <end position="143"/>
    </location>
</feature>
<dbReference type="InterPro" id="IPR001050">
    <property type="entry name" value="Syndecan"/>
</dbReference>
<dbReference type="SUPFAM" id="SSF57610">
    <property type="entry name" value="Thyroglobulin type-1 domain"/>
    <property type="match status" value="2"/>
</dbReference>
<evidence type="ECO:0000313" key="15">
    <source>
        <dbReference type="EMBL" id="CAI9721392.1"/>
    </source>
</evidence>
<organism evidence="15 16">
    <name type="scientific">Octopus vulgaris</name>
    <name type="common">Common octopus</name>
    <dbReference type="NCBI Taxonomy" id="6645"/>
    <lineage>
        <taxon>Eukaryota</taxon>
        <taxon>Metazoa</taxon>
        <taxon>Spiralia</taxon>
        <taxon>Lophotrochozoa</taxon>
        <taxon>Mollusca</taxon>
        <taxon>Cephalopoda</taxon>
        <taxon>Coleoidea</taxon>
        <taxon>Octopodiformes</taxon>
        <taxon>Octopoda</taxon>
        <taxon>Incirrata</taxon>
        <taxon>Octopodidae</taxon>
        <taxon>Octopus</taxon>
    </lineage>
</organism>
<accession>A0AA36AUC4</accession>
<dbReference type="EMBL" id="OX597817">
    <property type="protein sequence ID" value="CAI9721392.1"/>
    <property type="molecule type" value="Genomic_DNA"/>
</dbReference>
<dbReference type="Pfam" id="PF00086">
    <property type="entry name" value="Thyroglobulin_1"/>
    <property type="match status" value="2"/>
</dbReference>
<name>A0AA36AUC4_OCTVU</name>
<comment type="subcellular location">
    <subcellularLocation>
        <location evidence="1 11">Membrane</location>
        <topology evidence="1 11">Single-pass type I membrane protein</topology>
    </subcellularLocation>
</comment>
<keyword evidence="3 11" id="KW-0812">Transmembrane</keyword>
<keyword evidence="6 13" id="KW-0472">Membrane</keyword>
<reference evidence="15" key="1">
    <citation type="submission" date="2023-08" db="EMBL/GenBank/DDBJ databases">
        <authorList>
            <person name="Alioto T."/>
            <person name="Alioto T."/>
            <person name="Gomez Garrido J."/>
        </authorList>
    </citation>
    <scope>NUCLEOTIDE SEQUENCE</scope>
</reference>
<feature type="region of interest" description="Disordered" evidence="12">
    <location>
        <begin position="1"/>
        <end position="47"/>
    </location>
</feature>
<evidence type="ECO:0000256" key="7">
    <source>
        <dbReference type="ARBA" id="ARBA00023157"/>
    </source>
</evidence>
<keyword evidence="8 11" id="KW-0325">Glycoprotein</keyword>
<comment type="caution">
    <text evidence="10">Lacks conserved residue(s) required for the propagation of feature annotation.</text>
</comment>
<feature type="compositionally biased region" description="Polar residues" evidence="12">
    <location>
        <begin position="12"/>
        <end position="24"/>
    </location>
</feature>
<evidence type="ECO:0000256" key="1">
    <source>
        <dbReference type="ARBA" id="ARBA00004479"/>
    </source>
</evidence>
<evidence type="ECO:0000256" key="9">
    <source>
        <dbReference type="ARBA" id="ARBA00023207"/>
    </source>
</evidence>
<dbReference type="InterPro" id="IPR036857">
    <property type="entry name" value="Thyroglobulin_1_sf"/>
</dbReference>
<dbReference type="GO" id="GO:0009986">
    <property type="term" value="C:cell surface"/>
    <property type="evidence" value="ECO:0007669"/>
    <property type="project" value="TreeGrafter"/>
</dbReference>
<protein>
    <recommendedName>
        <fullName evidence="11">Syndecan</fullName>
    </recommendedName>
</protein>
<evidence type="ECO:0000256" key="5">
    <source>
        <dbReference type="ARBA" id="ARBA00022989"/>
    </source>
</evidence>
<dbReference type="Gene3D" id="4.10.800.10">
    <property type="entry name" value="Thyroglobulin type-1"/>
    <property type="match status" value="2"/>
</dbReference>
<dbReference type="AlphaFoldDB" id="A0AA36AUC4"/>
<dbReference type="InterPro" id="IPR027789">
    <property type="entry name" value="Syndecan/Neurexin_dom"/>
</dbReference>
<keyword evidence="4 11" id="KW-0654">Proteoglycan</keyword>
<evidence type="ECO:0000256" key="11">
    <source>
        <dbReference type="RuleBase" id="RU000649"/>
    </source>
</evidence>
<evidence type="ECO:0000256" key="2">
    <source>
        <dbReference type="ARBA" id="ARBA00005343"/>
    </source>
</evidence>
<dbReference type="PROSITE" id="PS00964">
    <property type="entry name" value="SYNDECAN"/>
    <property type="match status" value="1"/>
</dbReference>
<dbReference type="Pfam" id="PF01034">
    <property type="entry name" value="Syndecan"/>
    <property type="match status" value="1"/>
</dbReference>
<feature type="transmembrane region" description="Helical" evidence="13">
    <location>
        <begin position="303"/>
        <end position="327"/>
    </location>
</feature>
<sequence>MASPKADRTEDQTQVLSPEMSSLEGTVALPDISSDEEESRRVRRNMDVPSMAKKALNFAEAKSEKDERSYGFGPQYITEITTVTDAPMIKALTHCQKHYKQNLNRSEEYLPQCTSIGEYKKMQCMINACWCVSLDGKLINGTKLTDTKPDCRKGTNLLPCVWNLVKHSRGLLGSFRPNCAESGEYEQVQCHGSRCWCSDKLGNKIEGSQVQLPKTPVCDVVKTEVTTLNRKIVAPKITTTTTKAVTVKGILSRKPNVEPKLSTPRISISSVSTSSSEMSSAPNDDGLIHEPRPNESATEEPGIMAAIIAGAVVGLFVCILLTMFIVYRMRKKDEGSYPLDEPTKSNYSYTKAPDKEFYA</sequence>
<keyword evidence="9 11" id="KW-0357">Heparan sulfate</keyword>
<comment type="similarity">
    <text evidence="2 11">Belongs to the syndecan proteoglycan family.</text>
</comment>
<dbReference type="InterPro" id="IPR030479">
    <property type="entry name" value="Syndecan_CS"/>
</dbReference>
<proteinExistence type="inferred from homology"/>
<evidence type="ECO:0000256" key="10">
    <source>
        <dbReference type="PROSITE-ProRule" id="PRU00500"/>
    </source>
</evidence>
<keyword evidence="16" id="KW-1185">Reference proteome</keyword>
<evidence type="ECO:0000313" key="16">
    <source>
        <dbReference type="Proteomes" id="UP001162480"/>
    </source>
</evidence>
<dbReference type="GO" id="GO:0016020">
    <property type="term" value="C:membrane"/>
    <property type="evidence" value="ECO:0007669"/>
    <property type="project" value="UniProtKB-SubCell"/>
</dbReference>
<gene>
    <name evidence="15" type="ORF">OCTVUL_1B001131</name>
</gene>
<feature type="region of interest" description="Disordered" evidence="12">
    <location>
        <begin position="256"/>
        <end position="297"/>
    </location>
</feature>
<dbReference type="PANTHER" id="PTHR10915:SF1">
    <property type="entry name" value="SYNDECAN"/>
    <property type="match status" value="1"/>
</dbReference>
<evidence type="ECO:0000259" key="14">
    <source>
        <dbReference type="PROSITE" id="PS51162"/>
    </source>
</evidence>
<feature type="compositionally biased region" description="Low complexity" evidence="12">
    <location>
        <begin position="262"/>
        <end position="280"/>
    </location>
</feature>
<evidence type="ECO:0000256" key="4">
    <source>
        <dbReference type="ARBA" id="ARBA00022974"/>
    </source>
</evidence>
<evidence type="ECO:0000256" key="8">
    <source>
        <dbReference type="ARBA" id="ARBA00023180"/>
    </source>
</evidence>
<dbReference type="GO" id="GO:0016477">
    <property type="term" value="P:cell migration"/>
    <property type="evidence" value="ECO:0007669"/>
    <property type="project" value="TreeGrafter"/>
</dbReference>
<evidence type="ECO:0000256" key="12">
    <source>
        <dbReference type="SAM" id="MobiDB-lite"/>
    </source>
</evidence>
<evidence type="ECO:0000256" key="13">
    <source>
        <dbReference type="SAM" id="Phobius"/>
    </source>
</evidence>
<feature type="domain" description="Thyroglobulin type-1" evidence="14">
    <location>
        <begin position="148"/>
        <end position="218"/>
    </location>
</feature>
<comment type="function">
    <text evidence="11">Cell surface proteoglycan.</text>
</comment>
<dbReference type="SMART" id="SM00211">
    <property type="entry name" value="TY"/>
    <property type="match status" value="2"/>
</dbReference>
<feature type="compositionally biased region" description="Basic and acidic residues" evidence="12">
    <location>
        <begin position="1"/>
        <end position="11"/>
    </location>
</feature>
<evidence type="ECO:0000256" key="3">
    <source>
        <dbReference type="ARBA" id="ARBA00022692"/>
    </source>
</evidence>
<keyword evidence="7" id="KW-1015">Disulfide bond</keyword>
<dbReference type="InterPro" id="IPR000716">
    <property type="entry name" value="Thyroglobulin_1"/>
</dbReference>
<dbReference type="PROSITE" id="PS51162">
    <property type="entry name" value="THYROGLOBULIN_1_2"/>
    <property type="match status" value="2"/>
</dbReference>
<dbReference type="CDD" id="cd00191">
    <property type="entry name" value="TY"/>
    <property type="match status" value="2"/>
</dbReference>
<dbReference type="PANTHER" id="PTHR10915">
    <property type="entry name" value="SYNDECAN"/>
    <property type="match status" value="1"/>
</dbReference>
<keyword evidence="5 13" id="KW-1133">Transmembrane helix</keyword>
<dbReference type="Proteomes" id="UP001162480">
    <property type="component" value="Chromosome 4"/>
</dbReference>